<dbReference type="OrthoDB" id="5432033at2"/>
<dbReference type="GO" id="GO:0044781">
    <property type="term" value="P:bacterial-type flagellum organization"/>
    <property type="evidence" value="ECO:0007669"/>
    <property type="project" value="UniProtKB-KW"/>
</dbReference>
<dbReference type="GO" id="GO:0006935">
    <property type="term" value="P:chemotaxis"/>
    <property type="evidence" value="ECO:0007669"/>
    <property type="project" value="UniProtKB-KW"/>
</dbReference>
<dbReference type="GO" id="GO:0005886">
    <property type="term" value="C:plasma membrane"/>
    <property type="evidence" value="ECO:0007669"/>
    <property type="project" value="UniProtKB-SubCell"/>
</dbReference>
<keyword evidence="4" id="KW-0813">Transport</keyword>
<keyword evidence="9" id="KW-0472">Membrane</keyword>
<name>M1PTE7_DESSD</name>
<comment type="subcellular location">
    <subcellularLocation>
        <location evidence="1">Cell membrane</location>
        <topology evidence="1">Peripheral membrane protein</topology>
        <orientation evidence="1">Cytoplasmic side</orientation>
    </subcellularLocation>
</comment>
<evidence type="ECO:0000256" key="1">
    <source>
        <dbReference type="ARBA" id="ARBA00004413"/>
    </source>
</evidence>
<comment type="similarity">
    <text evidence="2">Belongs to the FliJ family.</text>
</comment>
<evidence type="ECO:0000256" key="10">
    <source>
        <dbReference type="ARBA" id="ARBA00023225"/>
    </source>
</evidence>
<dbReference type="GO" id="GO:0015031">
    <property type="term" value="P:protein transport"/>
    <property type="evidence" value="ECO:0007669"/>
    <property type="project" value="UniProtKB-KW"/>
</dbReference>
<gene>
    <name evidence="11" type="ordered locus">UWK_03077</name>
</gene>
<evidence type="ECO:0000256" key="8">
    <source>
        <dbReference type="ARBA" id="ARBA00022927"/>
    </source>
</evidence>
<dbReference type="eggNOG" id="COG2882">
    <property type="taxonomic scope" value="Bacteria"/>
</dbReference>
<keyword evidence="11" id="KW-0966">Cell projection</keyword>
<sequence>MPPKPFTLDSVLKYRKRQESMAQEKFIQAKADAEMAFQALEEAKNVLGNLINTLEEKQISGILAMELARFEERIQYARDQIDVLKVSYQKKKKIVKDKRLLLLEKSRNYKVLDTLKEQQNRTWKNYLDKKEAAMLDEIAILRHDRKTS</sequence>
<dbReference type="Proteomes" id="UP000011721">
    <property type="component" value="Chromosome"/>
</dbReference>
<reference evidence="12" key="1">
    <citation type="journal article" date="2013" name="Stand. Genomic Sci.">
        <title>Complete genome sequence of Desulfocapsa sulfexigens, a marine deltaproteobacterium specialized in disproportionating inorganic sulfur compounds.</title>
        <authorList>
            <person name="Finster K.W."/>
            <person name="Kjeldsen K.U."/>
            <person name="Kube M."/>
            <person name="Reinhardt R."/>
            <person name="Mussmann M."/>
            <person name="Amann R."/>
            <person name="Schreiber L."/>
        </authorList>
    </citation>
    <scope>NUCLEOTIDE SEQUENCE [LARGE SCALE GENOMIC DNA]</scope>
    <source>
        <strain evidence="12">DSM 10523 / SB164P1</strain>
    </source>
</reference>
<keyword evidence="7" id="KW-1005">Bacterial flagellum biogenesis</keyword>
<dbReference type="AlphaFoldDB" id="M1PTE7"/>
<keyword evidence="11" id="KW-0282">Flagellum</keyword>
<evidence type="ECO:0000256" key="3">
    <source>
        <dbReference type="ARBA" id="ARBA00020392"/>
    </source>
</evidence>
<dbReference type="GO" id="GO:0071973">
    <property type="term" value="P:bacterial-type flagellum-dependent cell motility"/>
    <property type="evidence" value="ECO:0007669"/>
    <property type="project" value="InterPro"/>
</dbReference>
<dbReference type="InterPro" id="IPR053716">
    <property type="entry name" value="Flag_assembly_chemotaxis_eff"/>
</dbReference>
<evidence type="ECO:0000256" key="6">
    <source>
        <dbReference type="ARBA" id="ARBA00022500"/>
    </source>
</evidence>
<keyword evidence="6" id="KW-0145">Chemotaxis</keyword>
<dbReference type="HOGENOM" id="CLU_1774404_0_0_7"/>
<evidence type="ECO:0000256" key="5">
    <source>
        <dbReference type="ARBA" id="ARBA00022475"/>
    </source>
</evidence>
<evidence type="ECO:0000313" key="12">
    <source>
        <dbReference type="Proteomes" id="UP000011721"/>
    </source>
</evidence>
<keyword evidence="8" id="KW-0653">Protein transport</keyword>
<keyword evidence="11" id="KW-0969">Cilium</keyword>
<keyword evidence="5" id="KW-1003">Cell membrane</keyword>
<evidence type="ECO:0000256" key="2">
    <source>
        <dbReference type="ARBA" id="ARBA00010004"/>
    </source>
</evidence>
<accession>M1PTE7</accession>
<evidence type="ECO:0000256" key="9">
    <source>
        <dbReference type="ARBA" id="ARBA00023136"/>
    </source>
</evidence>
<keyword evidence="12" id="KW-1185">Reference proteome</keyword>
<keyword evidence="10" id="KW-1006">Bacterial flagellum protein export</keyword>
<dbReference type="InterPro" id="IPR012823">
    <property type="entry name" value="Flagell_FliJ"/>
</dbReference>
<dbReference type="NCBIfam" id="TIGR02473">
    <property type="entry name" value="flagell_FliJ"/>
    <property type="match status" value="1"/>
</dbReference>
<dbReference type="RefSeq" id="WP_015405290.1">
    <property type="nucleotide sequence ID" value="NC_020304.1"/>
</dbReference>
<dbReference type="STRING" id="1167006.UWK_03077"/>
<protein>
    <recommendedName>
        <fullName evidence="3">Flagellar FliJ protein</fullName>
    </recommendedName>
</protein>
<dbReference type="EMBL" id="CP003985">
    <property type="protein sequence ID" value="AGF79606.1"/>
    <property type="molecule type" value="Genomic_DNA"/>
</dbReference>
<evidence type="ECO:0000313" key="11">
    <source>
        <dbReference type="EMBL" id="AGF79606.1"/>
    </source>
</evidence>
<dbReference type="Pfam" id="PF02050">
    <property type="entry name" value="FliJ"/>
    <property type="match status" value="1"/>
</dbReference>
<evidence type="ECO:0000256" key="4">
    <source>
        <dbReference type="ARBA" id="ARBA00022448"/>
    </source>
</evidence>
<dbReference type="Gene3D" id="1.10.287.1700">
    <property type="match status" value="1"/>
</dbReference>
<evidence type="ECO:0000256" key="7">
    <source>
        <dbReference type="ARBA" id="ARBA00022795"/>
    </source>
</evidence>
<organism evidence="11 12">
    <name type="scientific">Desulfocapsa sulfexigens (strain DSM 10523 / SB164P1)</name>
    <dbReference type="NCBI Taxonomy" id="1167006"/>
    <lineage>
        <taxon>Bacteria</taxon>
        <taxon>Pseudomonadati</taxon>
        <taxon>Thermodesulfobacteriota</taxon>
        <taxon>Desulfobulbia</taxon>
        <taxon>Desulfobulbales</taxon>
        <taxon>Desulfocapsaceae</taxon>
        <taxon>Desulfocapsa</taxon>
    </lineage>
</organism>
<dbReference type="KEGG" id="dsf:UWK_03077"/>
<proteinExistence type="inferred from homology"/>
<dbReference type="GO" id="GO:0009288">
    <property type="term" value="C:bacterial-type flagellum"/>
    <property type="evidence" value="ECO:0007669"/>
    <property type="project" value="InterPro"/>
</dbReference>